<evidence type="ECO:0000313" key="1">
    <source>
        <dbReference type="EMBL" id="VAV86759.1"/>
    </source>
</evidence>
<organism evidence="1">
    <name type="scientific">hydrothermal vent metagenome</name>
    <dbReference type="NCBI Taxonomy" id="652676"/>
    <lineage>
        <taxon>unclassified sequences</taxon>
        <taxon>metagenomes</taxon>
        <taxon>ecological metagenomes</taxon>
    </lineage>
</organism>
<feature type="non-terminal residue" evidence="1">
    <location>
        <position position="1"/>
    </location>
</feature>
<proteinExistence type="predicted"/>
<dbReference type="EMBL" id="UOED01000015">
    <property type="protein sequence ID" value="VAV86759.1"/>
    <property type="molecule type" value="Genomic_DNA"/>
</dbReference>
<protein>
    <submittedName>
        <fullName evidence="1">Uncharacterized protein</fullName>
    </submittedName>
</protein>
<dbReference type="AlphaFoldDB" id="A0A3B0R376"/>
<reference evidence="1" key="1">
    <citation type="submission" date="2018-06" db="EMBL/GenBank/DDBJ databases">
        <authorList>
            <person name="Zhirakovskaya E."/>
        </authorList>
    </citation>
    <scope>NUCLEOTIDE SEQUENCE</scope>
</reference>
<accession>A0A3B0R376</accession>
<sequence length="147" mass="17018">YRDAWHAYKNMSPETDRAMLPSSQHGLNWANVYKRLIPQLIRKGVTYSRSNLVKKGLYFILPDIVYQKFEDVIGNDIPLTNKASHETITVYTYKLGDPVPHGQQRELVEVRKLRFELEEFSNRFISGPNLPQGEELDNATRNILGVQ</sequence>
<name>A0A3B0R376_9ZZZZ</name>
<gene>
    <name evidence="1" type="ORF">MNBD_ALPHA02-805</name>
</gene>